<comment type="catalytic activity">
    <reaction evidence="8">
        <text>L-seryl-[protein] + ATP = O-phospho-L-seryl-[protein] + ADP + H(+)</text>
        <dbReference type="Rhea" id="RHEA:17989"/>
        <dbReference type="Rhea" id="RHEA-COMP:9863"/>
        <dbReference type="Rhea" id="RHEA-COMP:11604"/>
        <dbReference type="ChEBI" id="CHEBI:15378"/>
        <dbReference type="ChEBI" id="CHEBI:29999"/>
        <dbReference type="ChEBI" id="CHEBI:30616"/>
        <dbReference type="ChEBI" id="CHEBI:83421"/>
        <dbReference type="ChEBI" id="CHEBI:456216"/>
        <dbReference type="EC" id="2.7.12.1"/>
    </reaction>
</comment>
<dbReference type="InterPro" id="IPR050494">
    <property type="entry name" value="Ser_Thr_dual-spec_kinase"/>
</dbReference>
<keyword evidence="5 11" id="KW-0547">Nucleotide-binding</keyword>
<evidence type="ECO:0000313" key="14">
    <source>
        <dbReference type="EMBL" id="EAX96721.1"/>
    </source>
</evidence>
<dbReference type="GO" id="GO:0005737">
    <property type="term" value="C:cytoplasm"/>
    <property type="evidence" value="ECO:0000318"/>
    <property type="project" value="GO_Central"/>
</dbReference>
<proteinExistence type="inferred from homology"/>
<reference evidence="14" key="1">
    <citation type="submission" date="2006-10" db="EMBL/GenBank/DDBJ databases">
        <authorList>
            <person name="Amadeo P."/>
            <person name="Zhao Q."/>
            <person name="Wortman J."/>
            <person name="Fraser-Liggett C."/>
            <person name="Carlton J."/>
        </authorList>
    </citation>
    <scope>NUCLEOTIDE SEQUENCE</scope>
    <source>
        <strain evidence="14">G3</strain>
    </source>
</reference>
<dbReference type="AlphaFoldDB" id="A2FED4"/>
<dbReference type="GO" id="GO:0004674">
    <property type="term" value="F:protein serine/threonine kinase activity"/>
    <property type="evidence" value="ECO:0000318"/>
    <property type="project" value="GO_Central"/>
</dbReference>
<dbReference type="OrthoDB" id="3967at2759"/>
<dbReference type="PROSITE" id="PS00108">
    <property type="entry name" value="PROTEIN_KINASE_ST"/>
    <property type="match status" value="1"/>
</dbReference>
<gene>
    <name evidence="14" type="ORF">TVAG_075270</name>
</gene>
<dbReference type="RefSeq" id="XP_001309651.1">
    <property type="nucleotide sequence ID" value="XM_001309650.1"/>
</dbReference>
<dbReference type="SMR" id="A2FED4"/>
<dbReference type="EMBL" id="DS113746">
    <property type="protein sequence ID" value="EAX96721.1"/>
    <property type="molecule type" value="Genomic_DNA"/>
</dbReference>
<evidence type="ECO:0000256" key="5">
    <source>
        <dbReference type="ARBA" id="ARBA00022741"/>
    </source>
</evidence>
<dbReference type="Proteomes" id="UP000001542">
    <property type="component" value="Unassembled WGS sequence"/>
</dbReference>
<sequence length="449" mass="51196">MEGPPSPRQFKPHVPLIPLPPESAPRAIRRVPVLRSSDKILKSGRFLPTLPILPEQGSRNPRFKQRNAIKTEIPKSTRVSINRLPNLPITPEEAKKSYNDILSSFEQFEINQFPEIYYIGNVNNKFTQNFDDKNHSYKVIIGDHLAYRYEILLVLGSGAFGKVVKCFDHKNKVLVAVKIIISTQQMAEQSKIEASSLAKVNKIDTNNIVRAYDFFVFRNHPCITYELLGSSLRGQRVITPSIKPICYQIFSALASLKKCGIIHCDIKPDNLLFIQDTTKVKLIDFGTSCISGRQIFTYIQSRFYRAPEVILGCGYGHEIDVWSAALVCIELITGKPLFPGSNEVDMLRLFIEFMKYPPIELLRKSSRVLNFFDDKYRPLFHVKPGTKNILDFVGSIDPQFYDLLTHCLRWLPSERFTPEQALAHPYFSDIVPQSNLPDLRASYKGETLG</sequence>
<dbReference type="InterPro" id="IPR008271">
    <property type="entry name" value="Ser/Thr_kinase_AS"/>
</dbReference>
<reference evidence="14" key="2">
    <citation type="journal article" date="2007" name="Science">
        <title>Draft genome sequence of the sexually transmitted pathogen Trichomonas vaginalis.</title>
        <authorList>
            <person name="Carlton J.M."/>
            <person name="Hirt R.P."/>
            <person name="Silva J.C."/>
            <person name="Delcher A.L."/>
            <person name="Schatz M."/>
            <person name="Zhao Q."/>
            <person name="Wortman J.R."/>
            <person name="Bidwell S.L."/>
            <person name="Alsmark U.C.M."/>
            <person name="Besteiro S."/>
            <person name="Sicheritz-Ponten T."/>
            <person name="Noel C.J."/>
            <person name="Dacks J.B."/>
            <person name="Foster P.G."/>
            <person name="Simillion C."/>
            <person name="Van de Peer Y."/>
            <person name="Miranda-Saavedra D."/>
            <person name="Barton G.J."/>
            <person name="Westrop G.D."/>
            <person name="Mueller S."/>
            <person name="Dessi D."/>
            <person name="Fiori P.L."/>
            <person name="Ren Q."/>
            <person name="Paulsen I."/>
            <person name="Zhang H."/>
            <person name="Bastida-Corcuera F.D."/>
            <person name="Simoes-Barbosa A."/>
            <person name="Brown M.T."/>
            <person name="Hayes R.D."/>
            <person name="Mukherjee M."/>
            <person name="Okumura C.Y."/>
            <person name="Schneider R."/>
            <person name="Smith A.J."/>
            <person name="Vanacova S."/>
            <person name="Villalvazo M."/>
            <person name="Haas B.J."/>
            <person name="Pertea M."/>
            <person name="Feldblyum T.V."/>
            <person name="Utterback T.R."/>
            <person name="Shu C.L."/>
            <person name="Osoegawa K."/>
            <person name="de Jong P.J."/>
            <person name="Hrdy I."/>
            <person name="Horvathova L."/>
            <person name="Zubacova Z."/>
            <person name="Dolezal P."/>
            <person name="Malik S.B."/>
            <person name="Logsdon J.M. Jr."/>
            <person name="Henze K."/>
            <person name="Gupta A."/>
            <person name="Wang C.C."/>
            <person name="Dunne R.L."/>
            <person name="Upcroft J.A."/>
            <person name="Upcroft P."/>
            <person name="White O."/>
            <person name="Salzberg S.L."/>
            <person name="Tang P."/>
            <person name="Chiu C.-H."/>
            <person name="Lee Y.-S."/>
            <person name="Embley T.M."/>
            <person name="Coombs G.H."/>
            <person name="Mottram J.C."/>
            <person name="Tachezy J."/>
            <person name="Fraser-Liggett C.M."/>
            <person name="Johnson P.J."/>
        </authorList>
    </citation>
    <scope>NUCLEOTIDE SEQUENCE [LARGE SCALE GENOMIC DNA]</scope>
    <source>
        <strain evidence="14">G3</strain>
    </source>
</reference>
<dbReference type="KEGG" id="tva:4754497"/>
<comment type="catalytic activity">
    <reaction evidence="9">
        <text>L-threonyl-[protein] + ATP = O-phospho-L-threonyl-[protein] + ADP + H(+)</text>
        <dbReference type="Rhea" id="RHEA:46608"/>
        <dbReference type="Rhea" id="RHEA-COMP:11060"/>
        <dbReference type="Rhea" id="RHEA-COMP:11605"/>
        <dbReference type="ChEBI" id="CHEBI:15378"/>
        <dbReference type="ChEBI" id="CHEBI:30013"/>
        <dbReference type="ChEBI" id="CHEBI:30616"/>
        <dbReference type="ChEBI" id="CHEBI:61977"/>
        <dbReference type="ChEBI" id="CHEBI:456216"/>
        <dbReference type="EC" id="2.7.12.1"/>
    </reaction>
</comment>
<dbReference type="GO" id="GO:0005856">
    <property type="term" value="C:cytoskeleton"/>
    <property type="evidence" value="ECO:0000318"/>
    <property type="project" value="GO_Central"/>
</dbReference>
<keyword evidence="4" id="KW-0808">Transferase</keyword>
<feature type="domain" description="Protein kinase" evidence="13">
    <location>
        <begin position="149"/>
        <end position="427"/>
    </location>
</feature>
<evidence type="ECO:0000256" key="8">
    <source>
        <dbReference type="ARBA" id="ARBA00049003"/>
    </source>
</evidence>
<evidence type="ECO:0000256" key="3">
    <source>
        <dbReference type="ARBA" id="ARBA00022527"/>
    </source>
</evidence>
<keyword evidence="3 12" id="KW-0723">Serine/threonine-protein kinase</keyword>
<evidence type="ECO:0000259" key="13">
    <source>
        <dbReference type="PROSITE" id="PS50011"/>
    </source>
</evidence>
<dbReference type="Pfam" id="PF00069">
    <property type="entry name" value="Pkinase"/>
    <property type="match status" value="1"/>
</dbReference>
<dbReference type="Gene3D" id="3.30.10.30">
    <property type="entry name" value="DYRK"/>
    <property type="match status" value="1"/>
</dbReference>
<dbReference type="PROSITE" id="PS00107">
    <property type="entry name" value="PROTEIN_KINASE_ATP"/>
    <property type="match status" value="1"/>
</dbReference>
<dbReference type="EC" id="2.7.12.1" evidence="2"/>
<evidence type="ECO:0000256" key="11">
    <source>
        <dbReference type="PROSITE-ProRule" id="PRU10141"/>
    </source>
</evidence>
<evidence type="ECO:0000256" key="12">
    <source>
        <dbReference type="RuleBase" id="RU000304"/>
    </source>
</evidence>
<evidence type="ECO:0000256" key="1">
    <source>
        <dbReference type="ARBA" id="ARBA00008867"/>
    </source>
</evidence>
<dbReference type="Gene3D" id="3.30.200.20">
    <property type="entry name" value="Phosphorylase Kinase, domain 1"/>
    <property type="match status" value="1"/>
</dbReference>
<feature type="binding site" evidence="11">
    <location>
        <position position="178"/>
    </location>
    <ligand>
        <name>ATP</name>
        <dbReference type="ChEBI" id="CHEBI:30616"/>
    </ligand>
</feature>
<name>A2FED4_TRIV3</name>
<accession>A2FED4</accession>
<dbReference type="STRING" id="5722.A2FED4"/>
<dbReference type="PANTHER" id="PTHR24058">
    <property type="entry name" value="DUAL SPECIFICITY PROTEIN KINASE"/>
    <property type="match status" value="1"/>
</dbReference>
<dbReference type="VEuPathDB" id="TrichDB:TVAG_075270"/>
<dbReference type="SUPFAM" id="SSF56112">
    <property type="entry name" value="Protein kinase-like (PK-like)"/>
    <property type="match status" value="1"/>
</dbReference>
<evidence type="ECO:0000256" key="9">
    <source>
        <dbReference type="ARBA" id="ARBA00049308"/>
    </source>
</evidence>
<dbReference type="InterPro" id="IPR011009">
    <property type="entry name" value="Kinase-like_dom_sf"/>
</dbReference>
<dbReference type="PROSITE" id="PS50011">
    <property type="entry name" value="PROTEIN_KINASE_DOM"/>
    <property type="match status" value="1"/>
</dbReference>
<protein>
    <recommendedName>
        <fullName evidence="2">dual-specificity kinase</fullName>
        <ecNumber evidence="2">2.7.12.1</ecNumber>
    </recommendedName>
</protein>
<dbReference type="GO" id="GO:0004712">
    <property type="term" value="F:protein serine/threonine/tyrosine kinase activity"/>
    <property type="evidence" value="ECO:0007669"/>
    <property type="project" value="UniProtKB-EC"/>
</dbReference>
<keyword evidence="15" id="KW-1185">Reference proteome</keyword>
<evidence type="ECO:0000256" key="10">
    <source>
        <dbReference type="ARBA" id="ARBA00051680"/>
    </source>
</evidence>
<dbReference type="InterPro" id="IPR042521">
    <property type="entry name" value="DYRK"/>
</dbReference>
<dbReference type="InParanoid" id="A2FED4"/>
<evidence type="ECO:0000313" key="15">
    <source>
        <dbReference type="Proteomes" id="UP000001542"/>
    </source>
</evidence>
<dbReference type="VEuPathDB" id="TrichDB:TVAGG3_0567580"/>
<evidence type="ECO:0000256" key="4">
    <source>
        <dbReference type="ARBA" id="ARBA00022679"/>
    </source>
</evidence>
<dbReference type="Gene3D" id="1.10.510.10">
    <property type="entry name" value="Transferase(Phosphotransferase) domain 1"/>
    <property type="match status" value="1"/>
</dbReference>
<evidence type="ECO:0000256" key="2">
    <source>
        <dbReference type="ARBA" id="ARBA00013203"/>
    </source>
</evidence>
<dbReference type="InterPro" id="IPR017441">
    <property type="entry name" value="Protein_kinase_ATP_BS"/>
</dbReference>
<dbReference type="GO" id="GO:0005524">
    <property type="term" value="F:ATP binding"/>
    <property type="evidence" value="ECO:0007669"/>
    <property type="project" value="UniProtKB-UniRule"/>
</dbReference>
<keyword evidence="7 11" id="KW-0067">ATP-binding</keyword>
<comment type="similarity">
    <text evidence="1">Belongs to the protein kinase superfamily. CMGC Ser/Thr protein kinase family. MNB/DYRK subfamily.</text>
</comment>
<keyword evidence="6 14" id="KW-0418">Kinase</keyword>
<dbReference type="InterPro" id="IPR000719">
    <property type="entry name" value="Prot_kinase_dom"/>
</dbReference>
<dbReference type="PANTHER" id="PTHR24058:SF22">
    <property type="entry name" value="DUAL SPECIFICITY TYROSINE-PHOSPHORYLATION-REGULATED KINASE 4"/>
    <property type="match status" value="1"/>
</dbReference>
<evidence type="ECO:0000256" key="7">
    <source>
        <dbReference type="ARBA" id="ARBA00022840"/>
    </source>
</evidence>
<dbReference type="SMART" id="SM00220">
    <property type="entry name" value="S_TKc"/>
    <property type="match status" value="1"/>
</dbReference>
<dbReference type="eggNOG" id="KOG0667">
    <property type="taxonomic scope" value="Eukaryota"/>
</dbReference>
<evidence type="ECO:0000256" key="6">
    <source>
        <dbReference type="ARBA" id="ARBA00022777"/>
    </source>
</evidence>
<comment type="catalytic activity">
    <reaction evidence="10">
        <text>L-tyrosyl-[protein] + ATP = O-phospho-L-tyrosyl-[protein] + ADP + H(+)</text>
        <dbReference type="Rhea" id="RHEA:10596"/>
        <dbReference type="Rhea" id="RHEA-COMP:10136"/>
        <dbReference type="Rhea" id="RHEA-COMP:20101"/>
        <dbReference type="ChEBI" id="CHEBI:15378"/>
        <dbReference type="ChEBI" id="CHEBI:30616"/>
        <dbReference type="ChEBI" id="CHEBI:46858"/>
        <dbReference type="ChEBI" id="CHEBI:61978"/>
        <dbReference type="ChEBI" id="CHEBI:456216"/>
        <dbReference type="EC" id="2.7.12.1"/>
    </reaction>
</comment>
<organism evidence="14 15">
    <name type="scientific">Trichomonas vaginalis (strain ATCC PRA-98 / G3)</name>
    <dbReference type="NCBI Taxonomy" id="412133"/>
    <lineage>
        <taxon>Eukaryota</taxon>
        <taxon>Metamonada</taxon>
        <taxon>Parabasalia</taxon>
        <taxon>Trichomonadida</taxon>
        <taxon>Trichomonadidae</taxon>
        <taxon>Trichomonas</taxon>
    </lineage>
</organism>